<sequence>MGACSGCPSSLITLKEGIERALQEVWGDIRVEEETINNNNNNINKEEEEEEEGGEEKETLNKETILNALSSLINPIKDMGGNIYVNQHPNGEIILRYVGPNALTVKYGLQRELQDKLPKTSNLITIETEETELPPELLD</sequence>
<dbReference type="VEuPathDB" id="ToxoDB:EMWEY_00045500"/>
<accession>U6M4C0</accession>
<feature type="domain" description="NIF system FeS cluster assembly NifU C-terminal" evidence="3">
    <location>
        <begin position="1"/>
        <end position="29"/>
    </location>
</feature>
<evidence type="ECO:0000313" key="5">
    <source>
        <dbReference type="Proteomes" id="UP000030763"/>
    </source>
</evidence>
<feature type="compositionally biased region" description="Acidic residues" evidence="2">
    <location>
        <begin position="46"/>
        <end position="55"/>
    </location>
</feature>
<dbReference type="GeneID" id="25338536"/>
<evidence type="ECO:0000259" key="3">
    <source>
        <dbReference type="Pfam" id="PF01106"/>
    </source>
</evidence>
<feature type="region of interest" description="Disordered" evidence="2">
    <location>
        <begin position="37"/>
        <end position="60"/>
    </location>
</feature>
<dbReference type="GO" id="GO:0016226">
    <property type="term" value="P:iron-sulfur cluster assembly"/>
    <property type="evidence" value="ECO:0007669"/>
    <property type="project" value="InterPro"/>
</dbReference>
<dbReference type="Pfam" id="PF01106">
    <property type="entry name" value="NifU"/>
    <property type="match status" value="1"/>
</dbReference>
<dbReference type="GO" id="GO:0005506">
    <property type="term" value="F:iron ion binding"/>
    <property type="evidence" value="ECO:0007669"/>
    <property type="project" value="InterPro"/>
</dbReference>
<dbReference type="OrthoDB" id="565552at2759"/>
<keyword evidence="5" id="KW-1185">Reference proteome</keyword>
<evidence type="ECO:0000256" key="2">
    <source>
        <dbReference type="SAM" id="MobiDB-lite"/>
    </source>
</evidence>
<gene>
    <name evidence="4" type="ORF">EMWEY_00045500</name>
</gene>
<dbReference type="Proteomes" id="UP000030763">
    <property type="component" value="Unassembled WGS sequence"/>
</dbReference>
<protein>
    <recommendedName>
        <fullName evidence="3">NIF system FeS cluster assembly NifU C-terminal domain-containing protein</fullName>
    </recommendedName>
</protein>
<dbReference type="RefSeq" id="XP_013334576.1">
    <property type="nucleotide sequence ID" value="XM_013479122.1"/>
</dbReference>
<dbReference type="EMBL" id="HG719419">
    <property type="protein sequence ID" value="CDJ57928.1"/>
    <property type="molecule type" value="Genomic_DNA"/>
</dbReference>
<dbReference type="GO" id="GO:0051536">
    <property type="term" value="F:iron-sulfur cluster binding"/>
    <property type="evidence" value="ECO:0007669"/>
    <property type="project" value="InterPro"/>
</dbReference>
<dbReference type="InterPro" id="IPR034904">
    <property type="entry name" value="FSCA_dom_sf"/>
</dbReference>
<name>U6M4C0_EIMMA</name>
<reference evidence="4" key="2">
    <citation type="submission" date="2013-10" db="EMBL/GenBank/DDBJ databases">
        <authorList>
            <person name="Aslett M."/>
        </authorList>
    </citation>
    <scope>NUCLEOTIDE SEQUENCE [LARGE SCALE GENOMIC DNA]</scope>
    <source>
        <strain evidence="4">Weybridge</strain>
    </source>
</reference>
<evidence type="ECO:0000256" key="1">
    <source>
        <dbReference type="ARBA" id="ARBA00006420"/>
    </source>
</evidence>
<dbReference type="SUPFAM" id="SSF117916">
    <property type="entry name" value="Fe-S cluster assembly (FSCA) domain-like"/>
    <property type="match status" value="1"/>
</dbReference>
<organism evidence="4 5">
    <name type="scientific">Eimeria maxima</name>
    <name type="common">Coccidian parasite</name>
    <dbReference type="NCBI Taxonomy" id="5804"/>
    <lineage>
        <taxon>Eukaryota</taxon>
        <taxon>Sar</taxon>
        <taxon>Alveolata</taxon>
        <taxon>Apicomplexa</taxon>
        <taxon>Conoidasida</taxon>
        <taxon>Coccidia</taxon>
        <taxon>Eucoccidiorida</taxon>
        <taxon>Eimeriorina</taxon>
        <taxon>Eimeriidae</taxon>
        <taxon>Eimeria</taxon>
    </lineage>
</organism>
<proteinExistence type="inferred from homology"/>
<dbReference type="Gene3D" id="3.30.300.130">
    <property type="entry name" value="Fe-S cluster assembly (FSCA)"/>
    <property type="match status" value="1"/>
</dbReference>
<comment type="similarity">
    <text evidence="1">Belongs to the NifU family.</text>
</comment>
<evidence type="ECO:0000313" key="4">
    <source>
        <dbReference type="EMBL" id="CDJ57928.1"/>
    </source>
</evidence>
<dbReference type="AlphaFoldDB" id="U6M4C0"/>
<reference evidence="4" key="1">
    <citation type="submission" date="2013-10" db="EMBL/GenBank/DDBJ databases">
        <title>Genomic analysis of the causative agents of coccidiosis in chickens.</title>
        <authorList>
            <person name="Reid A.J."/>
            <person name="Blake D."/>
            <person name="Billington K."/>
            <person name="Browne H."/>
            <person name="Dunn M."/>
            <person name="Hung S."/>
            <person name="Kawahara F."/>
            <person name="Miranda-Saavedra D."/>
            <person name="Mourier T."/>
            <person name="Nagra H."/>
            <person name="Otto T.D."/>
            <person name="Rawlings N."/>
            <person name="Sanchez A."/>
            <person name="Sanders M."/>
            <person name="Subramaniam C."/>
            <person name="Tay Y."/>
            <person name="Dear P."/>
            <person name="Doerig C."/>
            <person name="Gruber A."/>
            <person name="Parkinson J."/>
            <person name="Shirley M."/>
            <person name="Wan K.L."/>
            <person name="Berriman M."/>
            <person name="Tomley F."/>
            <person name="Pain A."/>
        </authorList>
    </citation>
    <scope>NUCLEOTIDE SEQUENCE [LARGE SCALE GENOMIC DNA]</scope>
    <source>
        <strain evidence="4">Weybridge</strain>
    </source>
</reference>
<dbReference type="InterPro" id="IPR001075">
    <property type="entry name" value="NIF_FeS_clus_asmbl_NifU_C"/>
</dbReference>